<keyword evidence="5" id="KW-0472">Membrane</keyword>
<evidence type="ECO:0000256" key="3">
    <source>
        <dbReference type="PROSITE-ProRule" id="PRU00284"/>
    </source>
</evidence>
<feature type="domain" description="HAMP" evidence="7">
    <location>
        <begin position="420"/>
        <end position="472"/>
    </location>
</feature>
<comment type="similarity">
    <text evidence="2">Belongs to the methyl-accepting chemotaxis (MCP) protein family.</text>
</comment>
<evidence type="ECO:0000256" key="5">
    <source>
        <dbReference type="SAM" id="Phobius"/>
    </source>
</evidence>
<dbReference type="Pfam" id="PF00015">
    <property type="entry name" value="MCPsignal"/>
    <property type="match status" value="1"/>
</dbReference>
<keyword evidence="1" id="KW-0145">Chemotaxis</keyword>
<organism evidence="8 9">
    <name type="scientific">Rhodobacter capsulatus</name>
    <name type="common">Rhodopseudomonas capsulata</name>
    <dbReference type="NCBI Taxonomy" id="1061"/>
    <lineage>
        <taxon>Bacteria</taxon>
        <taxon>Pseudomonadati</taxon>
        <taxon>Pseudomonadota</taxon>
        <taxon>Alphaproteobacteria</taxon>
        <taxon>Rhodobacterales</taxon>
        <taxon>Rhodobacter group</taxon>
        <taxon>Rhodobacter</taxon>
    </lineage>
</organism>
<accession>A0A1G7N1I4</accession>
<feature type="transmembrane region" description="Helical" evidence="5">
    <location>
        <begin position="283"/>
        <end position="305"/>
    </location>
</feature>
<dbReference type="SUPFAM" id="SSF58104">
    <property type="entry name" value="Methyl-accepting chemotaxis protein (MCP) signaling domain"/>
    <property type="match status" value="1"/>
</dbReference>
<dbReference type="SMART" id="SM00283">
    <property type="entry name" value="MA"/>
    <property type="match status" value="1"/>
</dbReference>
<dbReference type="AlphaFoldDB" id="A0A1G7N1I4"/>
<evidence type="ECO:0000313" key="9">
    <source>
        <dbReference type="Proteomes" id="UP000183812"/>
    </source>
</evidence>
<gene>
    <name evidence="8" type="ORF">SAMN04244550_02632</name>
</gene>
<dbReference type="GO" id="GO:0016020">
    <property type="term" value="C:membrane"/>
    <property type="evidence" value="ECO:0007669"/>
    <property type="project" value="InterPro"/>
</dbReference>
<feature type="domain" description="HAMP" evidence="7">
    <location>
        <begin position="303"/>
        <end position="356"/>
    </location>
</feature>
<dbReference type="InterPro" id="IPR003660">
    <property type="entry name" value="HAMP_dom"/>
</dbReference>
<sequence>MADIRAYLGKIGVQVGLCAGLFALLLAVLGWTSHQGLSGFRTQTRDMAEERLPDLRGASTLVAQISALPQGFAQLLQAPDAAAVSAAHAALAARIERFAATPEAAAVPGLGAHFTRLQAHLAALTAALSERMAAEAALAQALKDIDSVLATVVTGFNAYEPKDVIRLRTEIIRILTETDPAAFGPRGRKFAEAAEKVARSVPEAKAAGRARLLDLASPETGLVALRRAVLRAGTEASGRAEEALAATEEITTDVTAGGLAVLESVAADMGRLEDDAARTIRSFSLLLALAGLALGGVVLALRGLIVRPLRRLTARTRGLAAGDLRVLDDMRRRGGEIGALQEALLIFRDMLDQNARLAEAAQRAAAEREAEHLALIAHERAAERAEAERAEERRAAAAAAEAERLALEAAVAAERAAQLAEQSQIVAALETGLHRLAAGDLTARIETPFPPHSESLRTNFNAALGELAALVRTIRHSTEGILSTSAALDRGAEEMSAQAARAAASLEETAAAMTELAGSSRTGAERAAETARSAERMCADIQTAQATVNRVVEAMGRITASSDAIARIISVIDDISFQTNLLALNAGVEAARAGEAGRGFAVVASEVRDLAQRTTAAAAEIGGLITEARSKVGEGETLVSEADRGLAAAVAVIEAIVGHVQDLAQLNREQSASIGEVTAATEVLDLATQKSAEGVERTAHSGRDLLSSAQSLSQAIARFDLGPGFAPSAPSRAA</sequence>
<keyword evidence="5" id="KW-0812">Transmembrane</keyword>
<dbReference type="RefSeq" id="WP_074554964.1">
    <property type="nucleotide sequence ID" value="NZ_CP119563.1"/>
</dbReference>
<dbReference type="GO" id="GO:0007165">
    <property type="term" value="P:signal transduction"/>
    <property type="evidence" value="ECO:0007669"/>
    <property type="project" value="UniProtKB-KW"/>
</dbReference>
<evidence type="ECO:0000256" key="2">
    <source>
        <dbReference type="ARBA" id="ARBA00029447"/>
    </source>
</evidence>
<dbReference type="PANTHER" id="PTHR43531:SF11">
    <property type="entry name" value="METHYL-ACCEPTING CHEMOTAXIS PROTEIN 3"/>
    <property type="match status" value="1"/>
</dbReference>
<dbReference type="SUPFAM" id="SSF158472">
    <property type="entry name" value="HAMP domain-like"/>
    <property type="match status" value="1"/>
</dbReference>
<proteinExistence type="inferred from homology"/>
<protein>
    <submittedName>
        <fullName evidence="8">HAMP domain-containing protein</fullName>
    </submittedName>
</protein>
<evidence type="ECO:0000313" key="8">
    <source>
        <dbReference type="EMBL" id="SDF67822.1"/>
    </source>
</evidence>
<feature type="coiled-coil region" evidence="4">
    <location>
        <begin position="373"/>
        <end position="422"/>
    </location>
</feature>
<feature type="transmembrane region" description="Helical" evidence="5">
    <location>
        <begin position="12"/>
        <end position="31"/>
    </location>
</feature>
<dbReference type="Gene3D" id="1.10.287.950">
    <property type="entry name" value="Methyl-accepting chemotaxis protein"/>
    <property type="match status" value="1"/>
</dbReference>
<name>A0A1G7N1I4_RHOCA</name>
<dbReference type="GO" id="GO:0006935">
    <property type="term" value="P:chemotaxis"/>
    <property type="evidence" value="ECO:0007669"/>
    <property type="project" value="UniProtKB-KW"/>
</dbReference>
<reference evidence="8 9" key="1">
    <citation type="submission" date="2016-10" db="EMBL/GenBank/DDBJ databases">
        <authorList>
            <person name="de Groot N.N."/>
        </authorList>
    </citation>
    <scope>NUCLEOTIDE SEQUENCE [LARGE SCALE GENOMIC DNA]</scope>
    <source>
        <strain evidence="9">DSM 938 / 37b4</strain>
    </source>
</reference>
<evidence type="ECO:0000259" key="6">
    <source>
        <dbReference type="PROSITE" id="PS50111"/>
    </source>
</evidence>
<dbReference type="InterPro" id="IPR004089">
    <property type="entry name" value="MCPsignal_dom"/>
</dbReference>
<evidence type="ECO:0000256" key="1">
    <source>
        <dbReference type="ARBA" id="ARBA00022500"/>
    </source>
</evidence>
<dbReference type="Pfam" id="PF00672">
    <property type="entry name" value="HAMP"/>
    <property type="match status" value="1"/>
</dbReference>
<dbReference type="EMBL" id="FNAY01000015">
    <property type="protein sequence ID" value="SDF67822.1"/>
    <property type="molecule type" value="Genomic_DNA"/>
</dbReference>
<dbReference type="OrthoDB" id="7685367at2"/>
<feature type="domain" description="Methyl-accepting transducer" evidence="6">
    <location>
        <begin position="477"/>
        <end position="706"/>
    </location>
</feature>
<dbReference type="InterPro" id="IPR051310">
    <property type="entry name" value="MCP_chemotaxis"/>
</dbReference>
<dbReference type="CDD" id="cd06225">
    <property type="entry name" value="HAMP"/>
    <property type="match status" value="1"/>
</dbReference>
<evidence type="ECO:0000256" key="4">
    <source>
        <dbReference type="SAM" id="Coils"/>
    </source>
</evidence>
<dbReference type="PROSITE" id="PS50885">
    <property type="entry name" value="HAMP"/>
    <property type="match status" value="2"/>
</dbReference>
<dbReference type="SMART" id="SM00304">
    <property type="entry name" value="HAMP"/>
    <property type="match status" value="2"/>
</dbReference>
<keyword evidence="5" id="KW-1133">Transmembrane helix</keyword>
<dbReference type="Gene3D" id="6.10.340.10">
    <property type="match status" value="1"/>
</dbReference>
<keyword evidence="3" id="KW-0807">Transducer</keyword>
<dbReference type="PANTHER" id="PTHR43531">
    <property type="entry name" value="PROTEIN ICFG"/>
    <property type="match status" value="1"/>
</dbReference>
<keyword evidence="4" id="KW-0175">Coiled coil</keyword>
<dbReference type="Proteomes" id="UP000183812">
    <property type="component" value="Unassembled WGS sequence"/>
</dbReference>
<evidence type="ECO:0000259" key="7">
    <source>
        <dbReference type="PROSITE" id="PS50885"/>
    </source>
</evidence>
<dbReference type="PROSITE" id="PS50111">
    <property type="entry name" value="CHEMOTAXIS_TRANSDUC_2"/>
    <property type="match status" value="1"/>
</dbReference>